<dbReference type="AlphaFoldDB" id="A0A397AGE7"/>
<dbReference type="Proteomes" id="UP000266239">
    <property type="component" value="Unassembled WGS sequence"/>
</dbReference>
<evidence type="ECO:0000313" key="2">
    <source>
        <dbReference type="Proteomes" id="UP000266239"/>
    </source>
</evidence>
<accession>A0A397AGE7</accession>
<feature type="non-terminal residue" evidence="1">
    <location>
        <position position="1"/>
    </location>
</feature>
<reference evidence="1 2" key="1">
    <citation type="submission" date="2018-08" db="EMBL/GenBank/DDBJ databases">
        <title>Aphanomyces genome sequencing and annotation.</title>
        <authorList>
            <person name="Minardi D."/>
            <person name="Oidtmann B."/>
            <person name="Van Der Giezen M."/>
            <person name="Studholme D.J."/>
        </authorList>
    </citation>
    <scope>NUCLEOTIDE SEQUENCE [LARGE SCALE GENOMIC DNA]</scope>
    <source>
        <strain evidence="1 2">Yx</strain>
    </source>
</reference>
<dbReference type="EMBL" id="QUTA01007506">
    <property type="protein sequence ID" value="RHY06782.1"/>
    <property type="molecule type" value="Genomic_DNA"/>
</dbReference>
<organism evidence="1 2">
    <name type="scientific">Aphanomyces astaci</name>
    <name type="common">Crayfish plague agent</name>
    <dbReference type="NCBI Taxonomy" id="112090"/>
    <lineage>
        <taxon>Eukaryota</taxon>
        <taxon>Sar</taxon>
        <taxon>Stramenopiles</taxon>
        <taxon>Oomycota</taxon>
        <taxon>Saprolegniomycetes</taxon>
        <taxon>Saprolegniales</taxon>
        <taxon>Verrucalvaceae</taxon>
        <taxon>Aphanomyces</taxon>
    </lineage>
</organism>
<gene>
    <name evidence="1" type="ORF">DYB25_010261</name>
</gene>
<proteinExistence type="predicted"/>
<evidence type="ECO:0000313" key="1">
    <source>
        <dbReference type="EMBL" id="RHY06782.1"/>
    </source>
</evidence>
<feature type="non-terminal residue" evidence="1">
    <location>
        <position position="350"/>
    </location>
</feature>
<dbReference type="VEuPathDB" id="FungiDB:H257_08187"/>
<name>A0A397AGE7_APHAT</name>
<comment type="caution">
    <text evidence="1">The sequence shown here is derived from an EMBL/GenBank/DDBJ whole genome shotgun (WGS) entry which is preliminary data.</text>
</comment>
<protein>
    <submittedName>
        <fullName evidence="1">Uncharacterized protein</fullName>
    </submittedName>
</protein>
<sequence length="350" mass="38727">SYPPSDIPVANAFRTLHEHMHTASDASWRRCHAQAAAFAEENWLVQHRKNVVLAVQSLLTAAIDAHDGNKATLDDLVRTQLAMVDGIGSNPELIAPKRPMDAMHLMLFLNASASATWARQVNLKRTVLQEAMYIKRTDKLEWFKVDPNCPEYVANADSDDGTVHSFGSVNPAPALFDVPLMQLWGAFDSITIHKRVELERQLRHLALSVDLRAADVDVHEAILGGDLKSKDVAEVYGRPKRLAGGQFASLMASFVSAVRTAKFIRRLIAHKHAIQRKNQIFAAATDRLRDVQLLAALVAIPCKLLTHATVMTHQALMRGLAGVVDAPSSAVDRKRMHSEFVAFALQHESY</sequence>